<accession>A0AAV7TJQ1</accession>
<evidence type="ECO:0000256" key="1">
    <source>
        <dbReference type="SAM" id="MobiDB-lite"/>
    </source>
</evidence>
<comment type="caution">
    <text evidence="2">The sequence shown here is derived from an EMBL/GenBank/DDBJ whole genome shotgun (WGS) entry which is preliminary data.</text>
</comment>
<gene>
    <name evidence="2" type="ORF">NDU88_002124</name>
</gene>
<reference evidence="2" key="1">
    <citation type="journal article" date="2022" name="bioRxiv">
        <title>Sequencing and chromosome-scale assembly of the giantPleurodeles waltlgenome.</title>
        <authorList>
            <person name="Brown T."/>
            <person name="Elewa A."/>
            <person name="Iarovenko S."/>
            <person name="Subramanian E."/>
            <person name="Araus A.J."/>
            <person name="Petzold A."/>
            <person name="Susuki M."/>
            <person name="Suzuki K.-i.T."/>
            <person name="Hayashi T."/>
            <person name="Toyoda A."/>
            <person name="Oliveira C."/>
            <person name="Osipova E."/>
            <person name="Leigh N.D."/>
            <person name="Simon A."/>
            <person name="Yun M.H."/>
        </authorList>
    </citation>
    <scope>NUCLEOTIDE SEQUENCE</scope>
    <source>
        <strain evidence="2">20211129_DDA</strain>
        <tissue evidence="2">Liver</tissue>
    </source>
</reference>
<dbReference type="EMBL" id="JANPWB010000006">
    <property type="protein sequence ID" value="KAJ1176857.1"/>
    <property type="molecule type" value="Genomic_DNA"/>
</dbReference>
<feature type="compositionally biased region" description="Polar residues" evidence="1">
    <location>
        <begin position="7"/>
        <end position="17"/>
    </location>
</feature>
<name>A0AAV7TJQ1_PLEWA</name>
<evidence type="ECO:0000313" key="3">
    <source>
        <dbReference type="Proteomes" id="UP001066276"/>
    </source>
</evidence>
<proteinExistence type="predicted"/>
<dbReference type="AlphaFoldDB" id="A0AAV7TJQ1"/>
<feature type="region of interest" description="Disordered" evidence="1">
    <location>
        <begin position="1"/>
        <end position="55"/>
    </location>
</feature>
<organism evidence="2 3">
    <name type="scientific">Pleurodeles waltl</name>
    <name type="common">Iberian ribbed newt</name>
    <dbReference type="NCBI Taxonomy" id="8319"/>
    <lineage>
        <taxon>Eukaryota</taxon>
        <taxon>Metazoa</taxon>
        <taxon>Chordata</taxon>
        <taxon>Craniata</taxon>
        <taxon>Vertebrata</taxon>
        <taxon>Euteleostomi</taxon>
        <taxon>Amphibia</taxon>
        <taxon>Batrachia</taxon>
        <taxon>Caudata</taxon>
        <taxon>Salamandroidea</taxon>
        <taxon>Salamandridae</taxon>
        <taxon>Pleurodelinae</taxon>
        <taxon>Pleurodeles</taxon>
    </lineage>
</organism>
<evidence type="ECO:0000313" key="2">
    <source>
        <dbReference type="EMBL" id="KAJ1176857.1"/>
    </source>
</evidence>
<sequence>MAPTPVSPFSSSGTQAHLLQRVGQPLPARPRAGSPGDLLRLKGESRQCPPRSGQALSSRCCVRSRRASHPPLGRVRIAVPRLSLLDPRGGEPPALHTPGVGSLPLDTPAVDGRHLLRSVGRVPPSRVCLLEPPARSGGPGCGGASGPRSLRVRRLFPMRHGYL</sequence>
<keyword evidence="3" id="KW-1185">Reference proteome</keyword>
<dbReference type="Proteomes" id="UP001066276">
    <property type="component" value="Chromosome 3_2"/>
</dbReference>
<protein>
    <submittedName>
        <fullName evidence="2">Uncharacterized protein</fullName>
    </submittedName>
</protein>